<reference evidence="2" key="1">
    <citation type="submission" date="2013-06" db="EMBL/GenBank/DDBJ databases">
        <authorList>
            <person name="Zhao Q."/>
        </authorList>
    </citation>
    <scope>NUCLEOTIDE SEQUENCE</scope>
    <source>
        <strain evidence="2">cv. W1943</strain>
    </source>
</reference>
<dbReference type="EnsemblPlants" id="ORUFI07G27210.1">
    <property type="protein sequence ID" value="ORUFI07G27210.1"/>
    <property type="gene ID" value="ORUFI07G27210"/>
</dbReference>
<organism evidence="1 2">
    <name type="scientific">Oryza rufipogon</name>
    <name type="common">Brownbeard rice</name>
    <name type="synonym">Asian wild rice</name>
    <dbReference type="NCBI Taxonomy" id="4529"/>
    <lineage>
        <taxon>Eukaryota</taxon>
        <taxon>Viridiplantae</taxon>
        <taxon>Streptophyta</taxon>
        <taxon>Embryophyta</taxon>
        <taxon>Tracheophyta</taxon>
        <taxon>Spermatophyta</taxon>
        <taxon>Magnoliopsida</taxon>
        <taxon>Liliopsida</taxon>
        <taxon>Poales</taxon>
        <taxon>Poaceae</taxon>
        <taxon>BOP clade</taxon>
        <taxon>Oryzoideae</taxon>
        <taxon>Oryzeae</taxon>
        <taxon>Oryzinae</taxon>
        <taxon>Oryza</taxon>
    </lineage>
</organism>
<accession>A0A0E0QCQ8</accession>
<reference evidence="1" key="2">
    <citation type="submission" date="2015-06" db="UniProtKB">
        <authorList>
            <consortium name="EnsemblPlants"/>
        </authorList>
    </citation>
    <scope>IDENTIFICATION</scope>
</reference>
<name>A0A0E0QCQ8_ORYRU</name>
<dbReference type="Proteomes" id="UP000008022">
    <property type="component" value="Unassembled WGS sequence"/>
</dbReference>
<proteinExistence type="predicted"/>
<evidence type="ECO:0000313" key="2">
    <source>
        <dbReference type="Proteomes" id="UP000008022"/>
    </source>
</evidence>
<dbReference type="Gramene" id="ORUFI07G27210.1">
    <property type="protein sequence ID" value="ORUFI07G27210.1"/>
    <property type="gene ID" value="ORUFI07G27210"/>
</dbReference>
<protein>
    <submittedName>
        <fullName evidence="1">Uncharacterized protein</fullName>
    </submittedName>
</protein>
<keyword evidence="2" id="KW-1185">Reference proteome</keyword>
<dbReference type="AlphaFoldDB" id="A0A0E0QCQ8"/>
<evidence type="ECO:0000313" key="1">
    <source>
        <dbReference type="EnsemblPlants" id="ORUFI07G27210.1"/>
    </source>
</evidence>
<sequence>MGGGEMVVAPVEVRRNVAAGMTGGLAYVQLQSASDHQIR</sequence>
<dbReference type="HOGENOM" id="CLU_3320874_0_0_1"/>